<evidence type="ECO:0000256" key="1">
    <source>
        <dbReference type="SAM" id="Phobius"/>
    </source>
</evidence>
<sequence>MMEKIGSAVFVLMVMFLAFVAGAMVMLEKTFPHDLFRDAYRAWEAVKLQDEITSDPVRANLYQPARTDGRGVTRYDEAKAFPGYTLFTSGDDQVARLVDMDGNVVHEWRLPFSQVWNEQAAVKQPQADSIIYMDRARVFPNGDLLAMYISSADTPWGYGMVKMDKDSRPIWSYLEHTHHDMSVAPDGRIYALTHAFNFERPPGAQQLDRPYLEDFLVVLSPDGKEQKKISLTQAMLHSRYGALFEILPYFTLNDPLHPNTVEYIDAEKAKNFPYGQEGDVVLSFREPNLIAVLSPETGEITWAARGVWLRQHNPSILANGNILLFDNLGVLRRGNSSRVLEIDPRTLDVAWDYTGTKEEPLHSVIRSNAQRLPNGNTLITESDGGRLLEVTRNGDIAWEYVNPLRRGDRDQLIPILNGAQRIDPAIFTPEFRETLGQPAS</sequence>
<organism evidence="2 3">
    <name type="scientific">Roseibium salinum</name>
    <dbReference type="NCBI Taxonomy" id="1604349"/>
    <lineage>
        <taxon>Bacteria</taxon>
        <taxon>Pseudomonadati</taxon>
        <taxon>Pseudomonadota</taxon>
        <taxon>Alphaproteobacteria</taxon>
        <taxon>Hyphomicrobiales</taxon>
        <taxon>Stappiaceae</taxon>
        <taxon>Roseibium</taxon>
    </lineage>
</organism>
<dbReference type="EMBL" id="JAPEVI010000002">
    <property type="protein sequence ID" value="MCX2721312.1"/>
    <property type="molecule type" value="Genomic_DNA"/>
</dbReference>
<dbReference type="InterPro" id="IPR015943">
    <property type="entry name" value="WD40/YVTN_repeat-like_dom_sf"/>
</dbReference>
<proteinExistence type="predicted"/>
<dbReference type="PANTHER" id="PTHR35340:SF5">
    <property type="entry name" value="ASST-DOMAIN-CONTAINING PROTEIN"/>
    <property type="match status" value="1"/>
</dbReference>
<feature type="transmembrane region" description="Helical" evidence="1">
    <location>
        <begin position="6"/>
        <end position="27"/>
    </location>
</feature>
<dbReference type="SUPFAM" id="SSF63829">
    <property type="entry name" value="Calcium-dependent phosphotriesterase"/>
    <property type="match status" value="1"/>
</dbReference>
<dbReference type="Pfam" id="PF14269">
    <property type="entry name" value="Arylsulfotran_2"/>
    <property type="match status" value="1"/>
</dbReference>
<dbReference type="InterPro" id="IPR039535">
    <property type="entry name" value="ASST-like"/>
</dbReference>
<dbReference type="PANTHER" id="PTHR35340">
    <property type="entry name" value="PQQ ENZYME REPEAT PROTEIN-RELATED"/>
    <property type="match status" value="1"/>
</dbReference>
<protein>
    <submittedName>
        <fullName evidence="2">Aryl-sulfate sulfotransferase</fullName>
    </submittedName>
</protein>
<dbReference type="InterPro" id="IPR053143">
    <property type="entry name" value="Arylsulfate_ST"/>
</dbReference>
<comment type="caution">
    <text evidence="2">The sequence shown here is derived from an EMBL/GenBank/DDBJ whole genome shotgun (WGS) entry which is preliminary data.</text>
</comment>
<reference evidence="2 3" key="1">
    <citation type="journal article" date="2016" name="Int. J. Syst. Evol. Microbiol.">
        <title>Labrenzia salina sp. nov., isolated from the rhizosphere of the halophyte Arthrocnemum macrostachyum.</title>
        <authorList>
            <person name="Camacho M."/>
            <person name="Redondo-Gomez S."/>
            <person name="Rodriguez-Llorente I."/>
            <person name="Rohde M."/>
            <person name="Sproer C."/>
            <person name="Schumann P."/>
            <person name="Klenk H.P."/>
            <person name="Montero-Calasanz M.D.C."/>
        </authorList>
    </citation>
    <scope>NUCLEOTIDE SEQUENCE [LARGE SCALE GENOMIC DNA]</scope>
    <source>
        <strain evidence="2 3">DSM 29163</strain>
    </source>
</reference>
<evidence type="ECO:0000313" key="3">
    <source>
        <dbReference type="Proteomes" id="UP001300261"/>
    </source>
</evidence>
<dbReference type="RefSeq" id="WP_265961015.1">
    <property type="nucleotide sequence ID" value="NZ_JAPEVI010000002.1"/>
</dbReference>
<evidence type="ECO:0000313" key="2">
    <source>
        <dbReference type="EMBL" id="MCX2721312.1"/>
    </source>
</evidence>
<keyword evidence="3" id="KW-1185">Reference proteome</keyword>
<keyword evidence="1" id="KW-1133">Transmembrane helix</keyword>
<dbReference type="Gene3D" id="2.130.10.10">
    <property type="entry name" value="YVTN repeat-like/Quinoprotein amine dehydrogenase"/>
    <property type="match status" value="1"/>
</dbReference>
<keyword evidence="1" id="KW-0812">Transmembrane</keyword>
<dbReference type="Proteomes" id="UP001300261">
    <property type="component" value="Unassembled WGS sequence"/>
</dbReference>
<name>A0ABT3QWN7_9HYPH</name>
<accession>A0ABT3QWN7</accession>
<keyword evidence="1" id="KW-0472">Membrane</keyword>
<gene>
    <name evidence="2" type="ORF">ON753_02680</name>
</gene>